<sequence length="318" mass="33490">MKTPRILLLAAALAFGLSSATAGAETRVTYKAAKAGTSYYQMAVQIAEAVKAGTGGDIIVTVEESQGSVQNVMEAAGRGANYIFTSPPELVAKAVRGEKPFEPKEAAFDKIRGLFPIPSLTMHYVVREDAGVKTFADLAGKSFVTGKGSFGATEAVKHLKLFGLEGRVKVIDIELSGAGAAMKNRQVDGFATSSSWPAPNVIEAAAGTPIRLLSMSEEQLGQTGSTRITIPAGTYPGVDYDVATTSLPVIAYALADMDEATAYQLTRSYWAGRDGMGKANGWWAGVTPALLDNVPVKLHPGALKYYAEAGIPVPERLK</sequence>
<dbReference type="OrthoDB" id="7240770at2"/>
<dbReference type="Pfam" id="PF16868">
    <property type="entry name" value="NMT1_3"/>
    <property type="match status" value="1"/>
</dbReference>
<dbReference type="SUPFAM" id="SSF53850">
    <property type="entry name" value="Periplasmic binding protein-like II"/>
    <property type="match status" value="1"/>
</dbReference>
<dbReference type="PANTHER" id="PTHR42941:SF1">
    <property type="entry name" value="SLL1037 PROTEIN"/>
    <property type="match status" value="1"/>
</dbReference>
<feature type="chain" id="PRO_5031339667" evidence="1">
    <location>
        <begin position="25"/>
        <end position="318"/>
    </location>
</feature>
<evidence type="ECO:0000313" key="3">
    <source>
        <dbReference type="Proteomes" id="UP000536534"/>
    </source>
</evidence>
<dbReference type="InterPro" id="IPR011852">
    <property type="entry name" value="TRAP_TAXI"/>
</dbReference>
<dbReference type="PANTHER" id="PTHR42941">
    <property type="entry name" value="SLL1037 PROTEIN"/>
    <property type="match status" value="1"/>
</dbReference>
<feature type="signal peptide" evidence="1">
    <location>
        <begin position="1"/>
        <end position="24"/>
    </location>
</feature>
<organism evidence="2 3">
    <name type="scientific">Thauera phenolivorans</name>
    <dbReference type="NCBI Taxonomy" id="1792543"/>
    <lineage>
        <taxon>Bacteria</taxon>
        <taxon>Pseudomonadati</taxon>
        <taxon>Pseudomonadota</taxon>
        <taxon>Betaproteobacteria</taxon>
        <taxon>Rhodocyclales</taxon>
        <taxon>Zoogloeaceae</taxon>
        <taxon>Thauera</taxon>
    </lineage>
</organism>
<keyword evidence="1" id="KW-0732">Signal</keyword>
<name>A0A7X7LYJ7_9RHOO</name>
<comment type="caution">
    <text evidence="2">The sequence shown here is derived from an EMBL/GenBank/DDBJ whole genome shotgun (WGS) entry which is preliminary data.</text>
</comment>
<evidence type="ECO:0000256" key="1">
    <source>
        <dbReference type="SAM" id="SignalP"/>
    </source>
</evidence>
<dbReference type="Proteomes" id="UP000536534">
    <property type="component" value="Unassembled WGS sequence"/>
</dbReference>
<protein>
    <submittedName>
        <fullName evidence="2">TAXI family TRAP transporter solute-binding subunit</fullName>
    </submittedName>
</protein>
<proteinExistence type="predicted"/>
<dbReference type="EMBL" id="JAAYYV010000437">
    <property type="protein sequence ID" value="NLF55699.1"/>
    <property type="molecule type" value="Genomic_DNA"/>
</dbReference>
<dbReference type="AlphaFoldDB" id="A0A7X7LYJ7"/>
<dbReference type="Gene3D" id="3.40.190.10">
    <property type="entry name" value="Periplasmic binding protein-like II"/>
    <property type="match status" value="2"/>
</dbReference>
<accession>A0A7X7LYJ7</accession>
<dbReference type="NCBIfam" id="TIGR02122">
    <property type="entry name" value="TRAP_TAXI"/>
    <property type="match status" value="1"/>
</dbReference>
<reference evidence="2 3" key="1">
    <citation type="journal article" date="2020" name="Biotechnol. Biofuels">
        <title>New insights from the biogas microbiome by comprehensive genome-resolved metagenomics of nearly 1600 species originating from multiple anaerobic digesters.</title>
        <authorList>
            <person name="Campanaro S."/>
            <person name="Treu L."/>
            <person name="Rodriguez-R L.M."/>
            <person name="Kovalovszki A."/>
            <person name="Ziels R.M."/>
            <person name="Maus I."/>
            <person name="Zhu X."/>
            <person name="Kougias P.G."/>
            <person name="Basile A."/>
            <person name="Luo G."/>
            <person name="Schluter A."/>
            <person name="Konstantinidis K.T."/>
            <person name="Angelidaki I."/>
        </authorList>
    </citation>
    <scope>NUCLEOTIDE SEQUENCE [LARGE SCALE GENOMIC DNA]</scope>
    <source>
        <strain evidence="2">AS06rmzACSIP_256</strain>
    </source>
</reference>
<dbReference type="RefSeq" id="WP_068809006.1">
    <property type="nucleotide sequence ID" value="NZ_MBFM01000005.1"/>
</dbReference>
<gene>
    <name evidence="2" type="ORF">GX576_15125</name>
</gene>
<evidence type="ECO:0000313" key="2">
    <source>
        <dbReference type="EMBL" id="NLF55699.1"/>
    </source>
</evidence>